<comment type="caution">
    <text evidence="1">The sequence shown here is derived from an EMBL/GenBank/DDBJ whole genome shotgun (WGS) entry which is preliminary data.</text>
</comment>
<organism evidence="1">
    <name type="scientific">marine sediment metagenome</name>
    <dbReference type="NCBI Taxonomy" id="412755"/>
    <lineage>
        <taxon>unclassified sequences</taxon>
        <taxon>metagenomes</taxon>
        <taxon>ecological metagenomes</taxon>
    </lineage>
</organism>
<proteinExistence type="predicted"/>
<sequence>CHSDVAQNTSDIAALGGGEQTRYYSINVGDFSPYSQTSLWALGNACLRADSATVQQLWIGGVHLPQGATVTELTIGWYRDDALAMGEVYLQRMAIATGTAYSMASIATNSVAGNHLVTDSSILEPVIDNTIYSYHIYLSIDPNNSIVDVKFYGGVITYTITEPLP</sequence>
<gene>
    <name evidence="1" type="ORF">S01H4_21226</name>
</gene>
<name>X1B2P7_9ZZZZ</name>
<dbReference type="AlphaFoldDB" id="X1B2P7"/>
<dbReference type="EMBL" id="BART01009598">
    <property type="protein sequence ID" value="GAG78503.1"/>
    <property type="molecule type" value="Genomic_DNA"/>
</dbReference>
<protein>
    <submittedName>
        <fullName evidence="1">Uncharacterized protein</fullName>
    </submittedName>
</protein>
<evidence type="ECO:0000313" key="1">
    <source>
        <dbReference type="EMBL" id="GAG78503.1"/>
    </source>
</evidence>
<feature type="non-terminal residue" evidence="1">
    <location>
        <position position="1"/>
    </location>
</feature>
<reference evidence="1" key="1">
    <citation type="journal article" date="2014" name="Front. Microbiol.">
        <title>High frequency of phylogenetically diverse reductive dehalogenase-homologous genes in deep subseafloor sedimentary metagenomes.</title>
        <authorList>
            <person name="Kawai M."/>
            <person name="Futagami T."/>
            <person name="Toyoda A."/>
            <person name="Takaki Y."/>
            <person name="Nishi S."/>
            <person name="Hori S."/>
            <person name="Arai W."/>
            <person name="Tsubouchi T."/>
            <person name="Morono Y."/>
            <person name="Uchiyama I."/>
            <person name="Ito T."/>
            <person name="Fujiyama A."/>
            <person name="Inagaki F."/>
            <person name="Takami H."/>
        </authorList>
    </citation>
    <scope>NUCLEOTIDE SEQUENCE</scope>
    <source>
        <strain evidence="1">Expedition CK06-06</strain>
    </source>
</reference>
<accession>X1B2P7</accession>